<dbReference type="Pfam" id="PF20669">
    <property type="entry name" value="Exo70_N"/>
    <property type="match status" value="1"/>
</dbReference>
<evidence type="ECO:0000259" key="8">
    <source>
        <dbReference type="Pfam" id="PF03081"/>
    </source>
</evidence>
<dbReference type="Gene3D" id="3.40.5.50">
    <property type="match status" value="1"/>
</dbReference>
<feature type="compositionally biased region" description="Polar residues" evidence="7">
    <location>
        <begin position="557"/>
        <end position="581"/>
    </location>
</feature>
<evidence type="ECO:0000256" key="5">
    <source>
        <dbReference type="ARBA" id="ARBA00022705"/>
    </source>
</evidence>
<dbReference type="Pfam" id="PF03081">
    <property type="entry name" value="Exo70_C"/>
    <property type="match status" value="1"/>
</dbReference>
<dbReference type="PANTHER" id="PTHR12542">
    <property type="entry name" value="EXOCYST COMPLEX PROTEIN EXO70"/>
    <property type="match status" value="1"/>
</dbReference>
<evidence type="ECO:0000256" key="1">
    <source>
        <dbReference type="ARBA" id="ARBA00004123"/>
    </source>
</evidence>
<dbReference type="Pfam" id="PF25005">
    <property type="entry name" value="PSF2_N"/>
    <property type="match status" value="1"/>
</dbReference>
<dbReference type="InterPro" id="IPR036224">
    <property type="entry name" value="GINS_bundle-like_dom_sf"/>
</dbReference>
<comment type="caution">
    <text evidence="11">The sequence shown here is derived from an EMBL/GenBank/DDBJ whole genome shotgun (WGS) entry which is preliminary data.</text>
</comment>
<feature type="domain" description="GINS subunit" evidence="9">
    <location>
        <begin position="681"/>
        <end position="782"/>
    </location>
</feature>
<dbReference type="EMBL" id="JBCNJP010000019">
    <property type="protein sequence ID" value="KAK9061167.1"/>
    <property type="molecule type" value="Genomic_DNA"/>
</dbReference>
<dbReference type="InterPro" id="IPR004140">
    <property type="entry name" value="Exo70"/>
</dbReference>
<keyword evidence="5" id="KW-0235">DNA replication</keyword>
<evidence type="ECO:0008006" key="13">
    <source>
        <dbReference type="Google" id="ProtNLM"/>
    </source>
</evidence>
<dbReference type="Pfam" id="PF04720">
    <property type="entry name" value="PDDEXK_6"/>
    <property type="match status" value="1"/>
</dbReference>
<organism evidence="11 12">
    <name type="scientific">Deinandra increscens subsp. villosa</name>
    <dbReference type="NCBI Taxonomy" id="3103831"/>
    <lineage>
        <taxon>Eukaryota</taxon>
        <taxon>Viridiplantae</taxon>
        <taxon>Streptophyta</taxon>
        <taxon>Embryophyta</taxon>
        <taxon>Tracheophyta</taxon>
        <taxon>Spermatophyta</taxon>
        <taxon>Magnoliopsida</taxon>
        <taxon>eudicotyledons</taxon>
        <taxon>Gunneridae</taxon>
        <taxon>Pentapetalae</taxon>
        <taxon>asterids</taxon>
        <taxon>campanulids</taxon>
        <taxon>Asterales</taxon>
        <taxon>Asteraceae</taxon>
        <taxon>Asteroideae</taxon>
        <taxon>Heliantheae alliance</taxon>
        <taxon>Madieae</taxon>
        <taxon>Madiinae</taxon>
        <taxon>Deinandra</taxon>
    </lineage>
</organism>
<proteinExistence type="inferred from homology"/>
<dbReference type="Pfam" id="PF05916">
    <property type="entry name" value="Sld5"/>
    <property type="match status" value="1"/>
</dbReference>
<feature type="region of interest" description="Disordered" evidence="7">
    <location>
        <begin position="557"/>
        <end position="590"/>
    </location>
</feature>
<dbReference type="SUPFAM" id="SSF74788">
    <property type="entry name" value="Cullin repeat-like"/>
    <property type="match status" value="1"/>
</dbReference>
<comment type="subcellular location">
    <subcellularLocation>
        <location evidence="1">Nucleus</location>
    </subcellularLocation>
</comment>
<dbReference type="Gene3D" id="1.20.1280.170">
    <property type="entry name" value="Exocyst complex component Exo70"/>
    <property type="match status" value="1"/>
</dbReference>
<dbReference type="InterPro" id="IPR056784">
    <property type="entry name" value="PSF2_N"/>
</dbReference>
<dbReference type="AlphaFoldDB" id="A0AAP0GUK8"/>
<protein>
    <recommendedName>
        <fullName evidence="13">Exocyst subunit Exo70 family protein</fullName>
    </recommendedName>
</protein>
<dbReference type="NCBIfam" id="TIGR01615">
    <property type="entry name" value="A_thal_3542"/>
    <property type="match status" value="1"/>
</dbReference>
<evidence type="ECO:0000313" key="12">
    <source>
        <dbReference type="Proteomes" id="UP001408789"/>
    </source>
</evidence>
<keyword evidence="12" id="KW-1185">Reference proteome</keyword>
<dbReference type="SUPFAM" id="SSF160059">
    <property type="entry name" value="PriA/YqbF domain"/>
    <property type="match status" value="1"/>
</dbReference>
<dbReference type="InterPro" id="IPR021151">
    <property type="entry name" value="GINS_A"/>
</dbReference>
<evidence type="ECO:0000256" key="7">
    <source>
        <dbReference type="SAM" id="MobiDB-lite"/>
    </source>
</evidence>
<evidence type="ECO:0000259" key="9">
    <source>
        <dbReference type="Pfam" id="PF05916"/>
    </source>
</evidence>
<dbReference type="PANTHER" id="PTHR12542:SF135">
    <property type="entry name" value="EXOCYST COMPLEX COMPONENT EXO70A3-RELATED"/>
    <property type="match status" value="1"/>
</dbReference>
<dbReference type="CDD" id="cd11712">
    <property type="entry name" value="GINS_A_psf2"/>
    <property type="match status" value="1"/>
</dbReference>
<dbReference type="Gene3D" id="1.20.58.1020">
    <property type="match status" value="1"/>
</dbReference>
<dbReference type="FunFam" id="3.40.5.50:FF:000001">
    <property type="entry name" value="DNA replication complex GINS protein PSF2"/>
    <property type="match status" value="1"/>
</dbReference>
<dbReference type="GO" id="GO:0006887">
    <property type="term" value="P:exocytosis"/>
    <property type="evidence" value="ECO:0007669"/>
    <property type="project" value="InterPro"/>
</dbReference>
<dbReference type="Proteomes" id="UP001408789">
    <property type="component" value="Unassembled WGS sequence"/>
</dbReference>
<dbReference type="InterPro" id="IPR006502">
    <property type="entry name" value="PDDEXK-like"/>
</dbReference>
<reference evidence="11 12" key="1">
    <citation type="submission" date="2024-04" db="EMBL/GenBank/DDBJ databases">
        <title>The reference genome of an endangered Asteraceae, Deinandra increscens subsp. villosa, native to the Central Coast of California.</title>
        <authorList>
            <person name="Guilliams M."/>
            <person name="Hasenstab-Lehman K."/>
            <person name="Meyer R."/>
            <person name="Mcevoy S."/>
        </authorList>
    </citation>
    <scope>NUCLEOTIDE SEQUENCE [LARGE SCALE GENOMIC DNA]</scope>
    <source>
        <tissue evidence="11">Leaf</tissue>
    </source>
</reference>
<dbReference type="GO" id="GO:0000145">
    <property type="term" value="C:exocyst"/>
    <property type="evidence" value="ECO:0007669"/>
    <property type="project" value="InterPro"/>
</dbReference>
<evidence type="ECO:0000256" key="2">
    <source>
        <dbReference type="ARBA" id="ARBA00006756"/>
    </source>
</evidence>
<dbReference type="GO" id="GO:0000228">
    <property type="term" value="C:nuclear chromosome"/>
    <property type="evidence" value="ECO:0007669"/>
    <property type="project" value="UniProtKB-ARBA"/>
</dbReference>
<dbReference type="GO" id="GO:0005546">
    <property type="term" value="F:phosphatidylinositol-4,5-bisphosphate binding"/>
    <property type="evidence" value="ECO:0007669"/>
    <property type="project" value="InterPro"/>
</dbReference>
<dbReference type="FunFam" id="1.20.58.1020:FF:000001">
    <property type="entry name" value="DNA replication complex GINS protein PSF2"/>
    <property type="match status" value="1"/>
</dbReference>
<evidence type="ECO:0000256" key="4">
    <source>
        <dbReference type="ARBA" id="ARBA00022448"/>
    </source>
</evidence>
<accession>A0AAP0GUK8</accession>
<gene>
    <name evidence="11" type="ORF">SSX86_018347</name>
</gene>
<keyword evidence="4" id="KW-0813">Transport</keyword>
<sequence>MGFNDLTMETLRDRAATMKDCLARSQIITDSMTSILGSFDLRLSALETAMRPTQIKTHSMRQAHENIDKTLKFADAVLVQFDLVKQAEAEILRGPHEDLESYLEAVNQLKNTVRFFSTNKNLKSSIGVITHSTTLLQKASLMLEEEFRQLLTSCSKPVETDRLLDCLPASLRPSTAHGEGGKKNPLDHNKSAENVVYRPPNLVSSKIIPLLHDLAQQMLQTGQQQQVFIIYREARSSCMENSLKKLGVEKLGKEDVQKMQWEVLEAKIGNWIHFVRIAVKLLFAAERKVSDQIFEGMESFMDQCFAEATASSVSLLLSFGEAIAKSKRSPEKLFVLLDMYEIMKEVQPEFNTLYASISAAELRESVAALTKRLAETAQETFVDFEEAVDKDATKTAVLDGTVHPLTSYVINYVKFLFDYQSTLKQLFLEFQAADPDSQLAKITTRILQALQNNLDGKSKHYKDQALTQIFMMNNIHYVVRSVRRSEAKDMLGDDWVQIHRRVVQQHANQYKRISWSKILQCLTVQVAGGDGNSNAGVSRATVKEKFKTFNTQFEELHQKQSQWSVPDNGSKSRSGAPSQTAPPLLSRASHPPHLRQDLCIFYQETMAGQSELHGSTFSAAELEFLAEDEMIEIVPNLRIKPLSLICGDFGPFQPQIPTQVPIWLAVALKKRGKCTIRPPDWMSVEKLTQVLEAERDSASSFEALPFHYVEISRLLFDHARDDIPEVYMVRSLIEDIKDVRFHKIGTGLEKLSSRTYAMKLNLSAMEVNVIRPFVTGSLETFYKLTSPEIIQESESQEYRQPQTADRGPRVGFFVIDGKFGSWWWRMDCRVCPATGDPWLMMGSGGSGGGVGGQMLGGAFSHESEHDLAAMVSDFLENESSCGADSRCSSDSDSGFCELAHLADKISYYKVLLDQHGIDMLSVVNSLILSIKAMDLEFMRCGSCNTSCIRFSLVKLLRLSGYDAAVCTSRWQGTGKVPGGDHEYIDIINYNGSGNSDRLIIDIDFRSHFEIARAVPSYNRILNSLPVVYVGSLTKLKQFLQVMVEAAKSSLKQNSMPLPPWRSLAYLQSKWHSPYQRQTHPELEPVSDPFVTQRKLCNGHLNRLKSLIQFELETDRNHLKKHVARVKVDRWRMKTP</sequence>
<dbReference type="SUPFAM" id="SSF158573">
    <property type="entry name" value="GINS helical bundle-like"/>
    <property type="match status" value="1"/>
</dbReference>
<keyword evidence="6" id="KW-0539">Nucleus</keyword>
<dbReference type="GO" id="GO:0006260">
    <property type="term" value="P:DNA replication"/>
    <property type="evidence" value="ECO:0007669"/>
    <property type="project" value="UniProtKB-KW"/>
</dbReference>
<comment type="similarity">
    <text evidence="3">Belongs to the GINS2/PSF2 family.</text>
</comment>
<comment type="similarity">
    <text evidence="2">Belongs to the EXO70 family.</text>
</comment>
<evidence type="ECO:0000313" key="11">
    <source>
        <dbReference type="EMBL" id="KAK9061167.1"/>
    </source>
</evidence>
<dbReference type="InterPro" id="IPR016159">
    <property type="entry name" value="Cullin_repeat-like_dom_sf"/>
</dbReference>
<dbReference type="InterPro" id="IPR046364">
    <property type="entry name" value="Exo70_C"/>
</dbReference>
<name>A0AAP0GUK8_9ASTR</name>
<evidence type="ECO:0000256" key="6">
    <source>
        <dbReference type="ARBA" id="ARBA00023242"/>
    </source>
</evidence>
<dbReference type="CDD" id="cd21694">
    <property type="entry name" value="GINS_B_Psf2"/>
    <property type="match status" value="1"/>
</dbReference>
<feature type="domain" description="DNA replication complex GINS protein PSF2 N-terminal" evidence="10">
    <location>
        <begin position="619"/>
        <end position="676"/>
    </location>
</feature>
<evidence type="ECO:0000259" key="10">
    <source>
        <dbReference type="Pfam" id="PF25005"/>
    </source>
</evidence>
<evidence type="ECO:0000256" key="3">
    <source>
        <dbReference type="ARBA" id="ARBA00010565"/>
    </source>
</evidence>
<feature type="domain" description="Exocyst complex subunit Exo70 C-terminal" evidence="8">
    <location>
        <begin position="270"/>
        <end position="568"/>
    </location>
</feature>